<gene>
    <name evidence="2" type="ORF">PAXRUDRAFT_830272</name>
</gene>
<keyword evidence="3" id="KW-1185">Reference proteome</keyword>
<reference evidence="2 3" key="1">
    <citation type="submission" date="2014-04" db="EMBL/GenBank/DDBJ databases">
        <authorList>
            <consortium name="DOE Joint Genome Institute"/>
            <person name="Kuo A."/>
            <person name="Kohler A."/>
            <person name="Jargeat P."/>
            <person name="Nagy L.G."/>
            <person name="Floudas D."/>
            <person name="Copeland A."/>
            <person name="Barry K.W."/>
            <person name="Cichocki N."/>
            <person name="Veneault-Fourrey C."/>
            <person name="LaButti K."/>
            <person name="Lindquist E.A."/>
            <person name="Lipzen A."/>
            <person name="Lundell T."/>
            <person name="Morin E."/>
            <person name="Murat C."/>
            <person name="Sun H."/>
            <person name="Tunlid A."/>
            <person name="Henrissat B."/>
            <person name="Grigoriev I.V."/>
            <person name="Hibbett D.S."/>
            <person name="Martin F."/>
            <person name="Nordberg H.P."/>
            <person name="Cantor M.N."/>
            <person name="Hua S.X."/>
        </authorList>
    </citation>
    <scope>NUCLEOTIDE SEQUENCE [LARGE SCALE GENOMIC DNA]</scope>
    <source>
        <strain evidence="2 3">Ve08.2h10</strain>
    </source>
</reference>
<dbReference type="EMBL" id="KN825313">
    <property type="protein sequence ID" value="KIK92115.1"/>
    <property type="molecule type" value="Genomic_DNA"/>
</dbReference>
<name>A0A0D0E4E7_9AGAM</name>
<dbReference type="InParanoid" id="A0A0D0E4E7"/>
<organism evidence="2 3">
    <name type="scientific">Paxillus rubicundulus Ve08.2h10</name>
    <dbReference type="NCBI Taxonomy" id="930991"/>
    <lineage>
        <taxon>Eukaryota</taxon>
        <taxon>Fungi</taxon>
        <taxon>Dikarya</taxon>
        <taxon>Basidiomycota</taxon>
        <taxon>Agaricomycotina</taxon>
        <taxon>Agaricomycetes</taxon>
        <taxon>Agaricomycetidae</taxon>
        <taxon>Boletales</taxon>
        <taxon>Paxilineae</taxon>
        <taxon>Paxillaceae</taxon>
        <taxon>Paxillus</taxon>
    </lineage>
</organism>
<sequence>MSSGDQDTMMEPEGANTPITRLLNTSASKSRKRLRQGEESAPHEKSIQNKRKIIQFAAEPKWRCRSF</sequence>
<accession>A0A0D0E4E7</accession>
<protein>
    <submittedName>
        <fullName evidence="2">Uncharacterized protein</fullName>
    </submittedName>
</protein>
<evidence type="ECO:0000313" key="3">
    <source>
        <dbReference type="Proteomes" id="UP000054538"/>
    </source>
</evidence>
<dbReference type="Proteomes" id="UP000054538">
    <property type="component" value="Unassembled WGS sequence"/>
</dbReference>
<proteinExistence type="predicted"/>
<feature type="compositionally biased region" description="Polar residues" evidence="1">
    <location>
        <begin position="17"/>
        <end position="28"/>
    </location>
</feature>
<reference evidence="3" key="2">
    <citation type="submission" date="2015-01" db="EMBL/GenBank/DDBJ databases">
        <title>Evolutionary Origins and Diversification of the Mycorrhizal Mutualists.</title>
        <authorList>
            <consortium name="DOE Joint Genome Institute"/>
            <consortium name="Mycorrhizal Genomics Consortium"/>
            <person name="Kohler A."/>
            <person name="Kuo A."/>
            <person name="Nagy L.G."/>
            <person name="Floudas D."/>
            <person name="Copeland A."/>
            <person name="Barry K.W."/>
            <person name="Cichocki N."/>
            <person name="Veneault-Fourrey C."/>
            <person name="LaButti K."/>
            <person name="Lindquist E.A."/>
            <person name="Lipzen A."/>
            <person name="Lundell T."/>
            <person name="Morin E."/>
            <person name="Murat C."/>
            <person name="Riley R."/>
            <person name="Ohm R."/>
            <person name="Sun H."/>
            <person name="Tunlid A."/>
            <person name="Henrissat B."/>
            <person name="Grigoriev I.V."/>
            <person name="Hibbett D.S."/>
            <person name="Martin F."/>
        </authorList>
    </citation>
    <scope>NUCLEOTIDE SEQUENCE [LARGE SCALE GENOMIC DNA]</scope>
    <source>
        <strain evidence="3">Ve08.2h10</strain>
    </source>
</reference>
<evidence type="ECO:0000256" key="1">
    <source>
        <dbReference type="SAM" id="MobiDB-lite"/>
    </source>
</evidence>
<dbReference type="HOGENOM" id="CLU_2813150_0_0_1"/>
<feature type="region of interest" description="Disordered" evidence="1">
    <location>
        <begin position="1"/>
        <end position="50"/>
    </location>
</feature>
<feature type="compositionally biased region" description="Basic and acidic residues" evidence="1">
    <location>
        <begin position="35"/>
        <end position="47"/>
    </location>
</feature>
<dbReference type="AlphaFoldDB" id="A0A0D0E4E7"/>
<evidence type="ECO:0000313" key="2">
    <source>
        <dbReference type="EMBL" id="KIK92115.1"/>
    </source>
</evidence>